<dbReference type="SUPFAM" id="SSF52540">
    <property type="entry name" value="P-loop containing nucleoside triphosphate hydrolases"/>
    <property type="match status" value="1"/>
</dbReference>
<dbReference type="InterPro" id="IPR017871">
    <property type="entry name" value="ABC_transporter-like_CS"/>
</dbReference>
<keyword evidence="1" id="KW-0813">Transport</keyword>
<name>A0A6M2BM11_9GAMM</name>
<dbReference type="SMART" id="SM00382">
    <property type="entry name" value="AAA"/>
    <property type="match status" value="1"/>
</dbReference>
<dbReference type="AlphaFoldDB" id="A0A6M2BM11"/>
<evidence type="ECO:0000256" key="2">
    <source>
        <dbReference type="ARBA" id="ARBA00022741"/>
    </source>
</evidence>
<keyword evidence="4" id="KW-1278">Translocase</keyword>
<dbReference type="PANTHER" id="PTHR42794:SF1">
    <property type="entry name" value="HEMIN IMPORT ATP-BINDING PROTEIN HMUV"/>
    <property type="match status" value="1"/>
</dbReference>
<comment type="caution">
    <text evidence="7">The sequence shown here is derived from an EMBL/GenBank/DDBJ whole genome shotgun (WGS) entry which is preliminary data.</text>
</comment>
<dbReference type="Gene3D" id="3.40.50.300">
    <property type="entry name" value="P-loop containing nucleotide triphosphate hydrolases"/>
    <property type="match status" value="1"/>
</dbReference>
<evidence type="ECO:0000256" key="3">
    <source>
        <dbReference type="ARBA" id="ARBA00022840"/>
    </source>
</evidence>
<evidence type="ECO:0000313" key="7">
    <source>
        <dbReference type="EMBL" id="NGY03468.1"/>
    </source>
</evidence>
<dbReference type="InterPro" id="IPR003439">
    <property type="entry name" value="ABC_transporter-like_ATP-bd"/>
</dbReference>
<accession>A0A6M2BM11</accession>
<dbReference type="CDD" id="cd03214">
    <property type="entry name" value="ABC_Iron-Siderophores_B12_Hemin"/>
    <property type="match status" value="1"/>
</dbReference>
<gene>
    <name evidence="7" type="ORF">G7Y85_01695</name>
</gene>
<dbReference type="NCBIfam" id="NF010068">
    <property type="entry name" value="PRK13548.1"/>
    <property type="match status" value="1"/>
</dbReference>
<feature type="domain" description="ABC transporter" evidence="6">
    <location>
        <begin position="2"/>
        <end position="241"/>
    </location>
</feature>
<proteinExistence type="predicted"/>
<sequence>MLRTDQLAFSMQGRLLLAPLSVSFQPGRLHAIFGPNGAGKSTLLRLLSREWGTARGQILLDDRPLSDWAAADLARHRAILPQQHALTFAFSAAEVVALGRLHAERRTATRERQIVADALAACGAGTLAARSYARLSGGERARVQLARVLAQIWEAPAGRARYLMLDEPTAHLDLAFQHACLRLARDWLQAGVCVIAVLHDPNLVLAYADDVLVLDHGRLRAQGSPSSVLNAELMQEIYGLGAERLQTPDGQHWLAVRANRAATP</sequence>
<reference evidence="7 8" key="1">
    <citation type="journal article" date="2014" name="Int. J. Syst. Evol. Microbiol.">
        <title>Solimonas terrae sp. nov., isolated from soil.</title>
        <authorList>
            <person name="Kim S.J."/>
            <person name="Moon J.Y."/>
            <person name="Weon H.Y."/>
            <person name="Ahn J.H."/>
            <person name="Chen W.M."/>
            <person name="Kwon S.W."/>
        </authorList>
    </citation>
    <scope>NUCLEOTIDE SEQUENCE [LARGE SCALE GENOMIC DNA]</scope>
    <source>
        <strain evidence="7 8">KIS83-12</strain>
    </source>
</reference>
<dbReference type="PROSITE" id="PS00211">
    <property type="entry name" value="ABC_TRANSPORTER_1"/>
    <property type="match status" value="1"/>
</dbReference>
<dbReference type="Pfam" id="PF00005">
    <property type="entry name" value="ABC_tran"/>
    <property type="match status" value="1"/>
</dbReference>
<organism evidence="7 8">
    <name type="scientific">Solimonas terrae</name>
    <dbReference type="NCBI Taxonomy" id="1396819"/>
    <lineage>
        <taxon>Bacteria</taxon>
        <taxon>Pseudomonadati</taxon>
        <taxon>Pseudomonadota</taxon>
        <taxon>Gammaproteobacteria</taxon>
        <taxon>Nevskiales</taxon>
        <taxon>Nevskiaceae</taxon>
        <taxon>Solimonas</taxon>
    </lineage>
</organism>
<keyword evidence="2" id="KW-0547">Nucleotide-binding</keyword>
<dbReference type="InterPro" id="IPR003593">
    <property type="entry name" value="AAA+_ATPase"/>
</dbReference>
<dbReference type="GO" id="GO:0016887">
    <property type="term" value="F:ATP hydrolysis activity"/>
    <property type="evidence" value="ECO:0007669"/>
    <property type="project" value="InterPro"/>
</dbReference>
<evidence type="ECO:0000256" key="4">
    <source>
        <dbReference type="ARBA" id="ARBA00022967"/>
    </source>
</evidence>
<dbReference type="GO" id="GO:0005524">
    <property type="term" value="F:ATP binding"/>
    <property type="evidence" value="ECO:0007669"/>
    <property type="project" value="UniProtKB-KW"/>
</dbReference>
<keyword evidence="3 7" id="KW-0067">ATP-binding</keyword>
<evidence type="ECO:0000256" key="5">
    <source>
        <dbReference type="ARBA" id="ARBA00037066"/>
    </source>
</evidence>
<protein>
    <submittedName>
        <fullName evidence="7">Heme ABC transporter ATP-binding protein</fullName>
    </submittedName>
</protein>
<keyword evidence="8" id="KW-1185">Reference proteome</keyword>
<dbReference type="EMBL" id="JAAMOW010000001">
    <property type="protein sequence ID" value="NGY03468.1"/>
    <property type="molecule type" value="Genomic_DNA"/>
</dbReference>
<evidence type="ECO:0000313" key="8">
    <source>
        <dbReference type="Proteomes" id="UP000472676"/>
    </source>
</evidence>
<dbReference type="RefSeq" id="WP_166250902.1">
    <property type="nucleotide sequence ID" value="NZ_JAAMOW010000001.1"/>
</dbReference>
<dbReference type="Proteomes" id="UP000472676">
    <property type="component" value="Unassembled WGS sequence"/>
</dbReference>
<dbReference type="PROSITE" id="PS50893">
    <property type="entry name" value="ABC_TRANSPORTER_2"/>
    <property type="match status" value="1"/>
</dbReference>
<evidence type="ECO:0000256" key="1">
    <source>
        <dbReference type="ARBA" id="ARBA00022448"/>
    </source>
</evidence>
<dbReference type="InterPro" id="IPR027417">
    <property type="entry name" value="P-loop_NTPase"/>
</dbReference>
<comment type="function">
    <text evidence="5">Part of the ABC transporter complex HmuTUV involved in hemin import. Responsible for energy coupling to the transport system.</text>
</comment>
<evidence type="ECO:0000259" key="6">
    <source>
        <dbReference type="PROSITE" id="PS50893"/>
    </source>
</evidence>
<dbReference type="PANTHER" id="PTHR42794">
    <property type="entry name" value="HEMIN IMPORT ATP-BINDING PROTEIN HMUV"/>
    <property type="match status" value="1"/>
</dbReference>